<name>A0A7S2ZX05_9RHOD</name>
<dbReference type="Gene3D" id="1.10.101.10">
    <property type="entry name" value="PGBD-like superfamily/PGBD"/>
    <property type="match status" value="2"/>
</dbReference>
<dbReference type="SUPFAM" id="SSF47090">
    <property type="entry name" value="PGBD-like"/>
    <property type="match status" value="2"/>
</dbReference>
<dbReference type="EMBL" id="HBHW01029008">
    <property type="protein sequence ID" value="CAE0054448.1"/>
    <property type="molecule type" value="Transcribed_RNA"/>
</dbReference>
<dbReference type="InterPro" id="IPR036365">
    <property type="entry name" value="PGBD-like_sf"/>
</dbReference>
<evidence type="ECO:0000313" key="3">
    <source>
        <dbReference type="EMBL" id="CAE0054448.1"/>
    </source>
</evidence>
<dbReference type="Pfam" id="PF00564">
    <property type="entry name" value="PB1"/>
    <property type="match status" value="1"/>
</dbReference>
<dbReference type="SUPFAM" id="SSF54277">
    <property type="entry name" value="CAD &amp; PB1 domains"/>
    <property type="match status" value="1"/>
</dbReference>
<gene>
    <name evidence="3" type="ORF">RMAR00112_LOCUS22477</name>
</gene>
<dbReference type="Pfam" id="PF01471">
    <property type="entry name" value="PG_binding_1"/>
    <property type="match status" value="1"/>
</dbReference>
<accession>A0A7S2ZX05</accession>
<protein>
    <recommendedName>
        <fullName evidence="2">PB1 domain-containing protein</fullName>
    </recommendedName>
</protein>
<evidence type="ECO:0000259" key="2">
    <source>
        <dbReference type="PROSITE" id="PS51745"/>
    </source>
</evidence>
<proteinExistence type="predicted"/>
<dbReference type="CDD" id="cd05992">
    <property type="entry name" value="PB1"/>
    <property type="match status" value="1"/>
</dbReference>
<reference evidence="3" key="1">
    <citation type="submission" date="2021-01" db="EMBL/GenBank/DDBJ databases">
        <authorList>
            <person name="Corre E."/>
            <person name="Pelletier E."/>
            <person name="Niang G."/>
            <person name="Scheremetjew M."/>
            <person name="Finn R."/>
            <person name="Kale V."/>
            <person name="Holt S."/>
            <person name="Cochrane G."/>
            <person name="Meng A."/>
            <person name="Brown T."/>
            <person name="Cohen L."/>
        </authorList>
    </citation>
    <scope>NUCLEOTIDE SEQUENCE</scope>
    <source>
        <strain evidence="3">CCMP 769</strain>
    </source>
</reference>
<dbReference type="InterPro" id="IPR002477">
    <property type="entry name" value="Peptidoglycan-bd-like"/>
</dbReference>
<dbReference type="AlphaFoldDB" id="A0A7S2ZX05"/>
<dbReference type="InterPro" id="IPR000270">
    <property type="entry name" value="PB1_dom"/>
</dbReference>
<dbReference type="Gene3D" id="3.10.20.90">
    <property type="entry name" value="Phosphatidylinositol 3-kinase Catalytic Subunit, Chain A, domain 1"/>
    <property type="match status" value="1"/>
</dbReference>
<dbReference type="SMART" id="SM00666">
    <property type="entry name" value="PB1"/>
    <property type="match status" value="1"/>
</dbReference>
<dbReference type="InterPro" id="IPR053793">
    <property type="entry name" value="PB1-like"/>
</dbReference>
<feature type="region of interest" description="Disordered" evidence="1">
    <location>
        <begin position="551"/>
        <end position="573"/>
    </location>
</feature>
<dbReference type="PROSITE" id="PS51745">
    <property type="entry name" value="PB1"/>
    <property type="match status" value="1"/>
</dbReference>
<sequence>MGVNGPVPVKVKYGGDVRRFRLNAGQCSYEELQKRLVELYKPSFKEFVIQYKDDEGDMVRVTSEDEFVEAVIVSKAELQQGKDGGLLTLVALAVDEGKKRPSRGGPKPSGMPSFAEFFSGMPQGSFMHFFPGGRFINPIVKSIHAIPEPVKNGFKDAGIHIFESGQMENFMAIAPNILEIMRGFTAENLSVESQIEHDLDSAKVDPLIENLRAAMQDGIAEPNVNEVLDAVRAGLKEQAARRLLFVAYRRFQWATEGEAFRMREKQWEKEEGFEGEIVPKAPLKRGDEGPKVLHLQSCLIKLGKMKYENIRWRAGFFGPRTMAAIKDLQEEQNLKPEVAGSYDENTAAALKTLVENMPAEAEQSKETEESSVEFDLSNIFWLMSSFSPFLGGFRRPGYGVQQGRPGPWMAGGMPFGPHMMHRFQKAMESVSDDTRTAIEEAANSVWVNGQMQAAFTAGPQVFPLMKKFVRDTLGANANAEEDIAAERIDSFKQDLKVELDQAGLSEDSVQKILTAVEKALGEVSVRKHLHEMLKRRMARRMGPMGVLKEKPWEKDENFEGETTPKAPLEKGSSGNKVMHLQAMLVEVGKMVPANMRYRVGFYGKYTEAGVKRLQEECGLADSVQSLGSYDAVTAATLASLVEAKREGEAAKAAAPEAPATPQTA</sequence>
<feature type="region of interest" description="Disordered" evidence="1">
    <location>
        <begin position="645"/>
        <end position="664"/>
    </location>
</feature>
<feature type="compositionally biased region" description="Low complexity" evidence="1">
    <location>
        <begin position="650"/>
        <end position="664"/>
    </location>
</feature>
<dbReference type="InterPro" id="IPR036366">
    <property type="entry name" value="PGBDSf"/>
</dbReference>
<evidence type="ECO:0000256" key="1">
    <source>
        <dbReference type="SAM" id="MobiDB-lite"/>
    </source>
</evidence>
<feature type="domain" description="PB1" evidence="2">
    <location>
        <begin position="6"/>
        <end position="85"/>
    </location>
</feature>
<organism evidence="3">
    <name type="scientific">Rhodosorus marinus</name>
    <dbReference type="NCBI Taxonomy" id="101924"/>
    <lineage>
        <taxon>Eukaryota</taxon>
        <taxon>Rhodophyta</taxon>
        <taxon>Stylonematophyceae</taxon>
        <taxon>Stylonematales</taxon>
        <taxon>Stylonemataceae</taxon>
        <taxon>Rhodosorus</taxon>
    </lineage>
</organism>